<evidence type="ECO:0000313" key="1">
    <source>
        <dbReference type="EMBL" id="MBI4210605.1"/>
    </source>
</evidence>
<name>A0A8T3YKN4_9ARCH</name>
<proteinExistence type="predicted"/>
<evidence type="ECO:0000313" key="2">
    <source>
        <dbReference type="Proteomes" id="UP000732298"/>
    </source>
</evidence>
<dbReference type="EMBL" id="JACQPB010000039">
    <property type="protein sequence ID" value="MBI4210605.1"/>
    <property type="molecule type" value="Genomic_DNA"/>
</dbReference>
<protein>
    <submittedName>
        <fullName evidence="1">Uncharacterized protein</fullName>
    </submittedName>
</protein>
<comment type="caution">
    <text evidence="1">The sequence shown here is derived from an EMBL/GenBank/DDBJ whole genome shotgun (WGS) entry which is preliminary data.</text>
</comment>
<sequence>MNQFLPFPAKVPEIKSTVDQISQQKRQRFETWKGYNPEVMFAKKYKNGPIYKGDDFDDLTMHSLARANHQISEACNKIYGTSELLYTKEENAKFKEFSLKFTGGTVLPTLYYAQITAMISILSCFGIISIREGEKTYNLVRTGDRWQYLLRRTHLEHIAEGCPAGWHQQILYMYEKLQENGVELPKIDLQKTKELQALRNNYHYDILTQTAMQYDATEKYFEYLPTVMNTTQIAITTINKIWKITNKCDARYQELADKMKGYLVASRIAEQNTSQKEERQPRILYTKEELELIGIDYPDDIYADDD</sequence>
<reference evidence="1" key="1">
    <citation type="submission" date="2020-07" db="EMBL/GenBank/DDBJ databases">
        <title>Huge and variable diversity of episymbiotic CPR bacteria and DPANN archaea in groundwater ecosystems.</title>
        <authorList>
            <person name="He C.Y."/>
            <person name="Keren R."/>
            <person name="Whittaker M."/>
            <person name="Farag I.F."/>
            <person name="Doudna J."/>
            <person name="Cate J.H.D."/>
            <person name="Banfield J.F."/>
        </authorList>
    </citation>
    <scope>NUCLEOTIDE SEQUENCE</scope>
    <source>
        <strain evidence="1">NC_groundwater_1296_Ag_S-0.2um_52_80</strain>
    </source>
</reference>
<accession>A0A8T3YKN4</accession>
<gene>
    <name evidence="1" type="ORF">HY544_03820</name>
</gene>
<dbReference type="Proteomes" id="UP000732298">
    <property type="component" value="Unassembled WGS sequence"/>
</dbReference>
<dbReference type="AlphaFoldDB" id="A0A8T3YKN4"/>
<organism evidence="1 2">
    <name type="scientific">Candidatus Iainarchaeum sp</name>
    <dbReference type="NCBI Taxonomy" id="3101447"/>
    <lineage>
        <taxon>Archaea</taxon>
        <taxon>Candidatus Iainarchaeota</taxon>
        <taxon>Candidatus Iainarchaeia</taxon>
        <taxon>Candidatus Iainarchaeales</taxon>
        <taxon>Candidatus Iainarchaeaceae</taxon>
        <taxon>Candidatus Iainarchaeum</taxon>
    </lineage>
</organism>